<reference evidence="2" key="2">
    <citation type="journal article" date="2022" name="Hortic Res">
        <title>The genome of Dioscorea zingiberensis sheds light on the biosynthesis, origin and evolution of the medicinally important diosgenin saponins.</title>
        <authorList>
            <person name="Li Y."/>
            <person name="Tan C."/>
            <person name="Li Z."/>
            <person name="Guo J."/>
            <person name="Li S."/>
            <person name="Chen X."/>
            <person name="Wang C."/>
            <person name="Dai X."/>
            <person name="Yang H."/>
            <person name="Song W."/>
            <person name="Hou L."/>
            <person name="Xu J."/>
            <person name="Tong Z."/>
            <person name="Xu A."/>
            <person name="Yuan X."/>
            <person name="Wang W."/>
            <person name="Yang Q."/>
            <person name="Chen L."/>
            <person name="Sun Z."/>
            <person name="Wang K."/>
            <person name="Pan B."/>
            <person name="Chen J."/>
            <person name="Bao Y."/>
            <person name="Liu F."/>
            <person name="Qi X."/>
            <person name="Gang D.R."/>
            <person name="Wen J."/>
            <person name="Li J."/>
        </authorList>
    </citation>
    <scope>NUCLEOTIDE SEQUENCE</scope>
    <source>
        <strain evidence="2">Dzin_1.0</strain>
    </source>
</reference>
<sequence>MRPYTLLRTISSKLPGRLSPPPVTPWPPVRTAFDQFLISELDNLRQSPARSLTSAEWMHKALDIAIVAQTMAGSVTEIDKKSVDGYYRDSTELLDACNCLRERLYVINNYVRNIECALHWLDVEGEFEPSQSVLIKARDCLDSCQEEERRLKKLNAVGLATRNSRPESLITFFVVGVLDLLMSFKARKGLMVVVQGCDQSLSWMDSLNEVSKQVKDEVEKRRKGGNIVLDELRELVSVVKALRGIVCMRINDKKVACREEMNKCVELLRRRCSEMEERMKGLEGRVDELYRQLMCIRMVLLERFP</sequence>
<accession>A0A9D5CGI6</accession>
<dbReference type="OrthoDB" id="1878996at2759"/>
<comment type="caution">
    <text evidence="2">The sequence shown here is derived from an EMBL/GenBank/DDBJ whole genome shotgun (WGS) entry which is preliminary data.</text>
</comment>
<proteinExistence type="predicted"/>
<keyword evidence="1" id="KW-0175">Coiled coil</keyword>
<evidence type="ECO:0000313" key="3">
    <source>
        <dbReference type="Proteomes" id="UP001085076"/>
    </source>
</evidence>
<evidence type="ECO:0000256" key="1">
    <source>
        <dbReference type="SAM" id="Coils"/>
    </source>
</evidence>
<dbReference type="AlphaFoldDB" id="A0A9D5CGI6"/>
<organism evidence="2 3">
    <name type="scientific">Dioscorea zingiberensis</name>
    <dbReference type="NCBI Taxonomy" id="325984"/>
    <lineage>
        <taxon>Eukaryota</taxon>
        <taxon>Viridiplantae</taxon>
        <taxon>Streptophyta</taxon>
        <taxon>Embryophyta</taxon>
        <taxon>Tracheophyta</taxon>
        <taxon>Spermatophyta</taxon>
        <taxon>Magnoliopsida</taxon>
        <taxon>Liliopsida</taxon>
        <taxon>Dioscoreales</taxon>
        <taxon>Dioscoreaceae</taxon>
        <taxon>Dioscorea</taxon>
    </lineage>
</organism>
<protein>
    <submittedName>
        <fullName evidence="2">Uncharacterized protein</fullName>
    </submittedName>
</protein>
<feature type="coiled-coil region" evidence="1">
    <location>
        <begin position="258"/>
        <end position="292"/>
    </location>
</feature>
<dbReference type="EMBL" id="JAGGNH010000005">
    <property type="protein sequence ID" value="KAJ0972862.1"/>
    <property type="molecule type" value="Genomic_DNA"/>
</dbReference>
<gene>
    <name evidence="2" type="ORF">J5N97_020821</name>
</gene>
<dbReference type="Proteomes" id="UP001085076">
    <property type="component" value="Miscellaneous, Linkage group lg05"/>
</dbReference>
<evidence type="ECO:0000313" key="2">
    <source>
        <dbReference type="EMBL" id="KAJ0972862.1"/>
    </source>
</evidence>
<name>A0A9D5CGI6_9LILI</name>
<dbReference type="PANTHER" id="PTHR31509">
    <property type="entry name" value="BPS1-LIKE PROTEIN"/>
    <property type="match status" value="1"/>
</dbReference>
<reference evidence="2" key="1">
    <citation type="submission" date="2021-03" db="EMBL/GenBank/DDBJ databases">
        <authorList>
            <person name="Li Z."/>
            <person name="Yang C."/>
        </authorList>
    </citation>
    <scope>NUCLEOTIDE SEQUENCE</scope>
    <source>
        <strain evidence="2">Dzin_1.0</strain>
        <tissue evidence="2">Leaf</tissue>
    </source>
</reference>
<keyword evidence="3" id="KW-1185">Reference proteome</keyword>